<accession>A0A438ENJ8</accession>
<sequence length="391" mass="44119">MSISSIPDSVGKKLIGLVTSREEIPNLLKLDDVIDLVIPRGSNKLVSQIKDSTKIPVLGHAEQCLHLELKIQHLLSDGICHVYVDKSANMDTAKHIVLDAKVDYPAACNAMFVRKAVSRLGKAVSRIGGGPLRMILQDCRTVEFPENVESNPSKFAVKWWDDEVLELLDMEIEAFLVSCCFKSCEDNFIWVLYAVYVLVDGSGRWKKVCGKVILDSPNAFMEGRKFLNATLMANQAVNSGFRSVEEIFYLAVANSLEVLATLTLLKSFSSLPIFFMSLFIILRVVVTIKLKKISWDLLLLELEICPREGSFVETCDYEKIWRGLGRVVFSSKEGSFRVELWKLMRRVWDAFEETLLVHKDLVQTGGLNQLIVELRNEGGAFCINKELLFYL</sequence>
<reference evidence="1 2" key="1">
    <citation type="journal article" date="2018" name="PLoS Genet.">
        <title>Population sequencing reveals clonal diversity and ancestral inbreeding in the grapevine cultivar Chardonnay.</title>
        <authorList>
            <person name="Roach M.J."/>
            <person name="Johnson D.L."/>
            <person name="Bohlmann J."/>
            <person name="van Vuuren H.J."/>
            <person name="Jones S.J."/>
            <person name="Pretorius I.S."/>
            <person name="Schmidt S.A."/>
            <person name="Borneman A.R."/>
        </authorList>
    </citation>
    <scope>NUCLEOTIDE SEQUENCE [LARGE SCALE GENOMIC DNA]</scope>
    <source>
        <strain evidence="2">cv. Chardonnay</strain>
        <tissue evidence="1">Leaf</tissue>
    </source>
</reference>
<comment type="caution">
    <text evidence="1">The sequence shown here is derived from an EMBL/GenBank/DDBJ whole genome shotgun (WGS) entry which is preliminary data.</text>
</comment>
<dbReference type="Gene3D" id="3.40.309.10">
    <property type="entry name" value="Aldehyde Dehydrogenase, Chain A, domain 2"/>
    <property type="match status" value="1"/>
</dbReference>
<dbReference type="GO" id="GO:0016620">
    <property type="term" value="F:oxidoreductase activity, acting on the aldehyde or oxo group of donors, NAD or NADP as acceptor"/>
    <property type="evidence" value="ECO:0007669"/>
    <property type="project" value="InterPro"/>
</dbReference>
<dbReference type="Proteomes" id="UP000288805">
    <property type="component" value="Unassembled WGS sequence"/>
</dbReference>
<dbReference type="InterPro" id="IPR016162">
    <property type="entry name" value="Ald_DH_N"/>
</dbReference>
<dbReference type="AlphaFoldDB" id="A0A438ENJ8"/>
<dbReference type="SUPFAM" id="SSF53720">
    <property type="entry name" value="ALDH-like"/>
    <property type="match status" value="1"/>
</dbReference>
<dbReference type="Gene3D" id="3.40.605.10">
    <property type="entry name" value="Aldehyde Dehydrogenase, Chain A, domain 1"/>
    <property type="match status" value="1"/>
</dbReference>
<dbReference type="PANTHER" id="PTHR11063:SF8">
    <property type="entry name" value="DELTA-1-PYRROLINE-5-CARBOXYLATE SYNTHASE"/>
    <property type="match status" value="1"/>
</dbReference>
<evidence type="ECO:0000313" key="1">
    <source>
        <dbReference type="EMBL" id="RVW49321.1"/>
    </source>
</evidence>
<dbReference type="InterPro" id="IPR016161">
    <property type="entry name" value="Ald_DH/histidinol_DH"/>
</dbReference>
<gene>
    <name evidence="1" type="primary">P5CS_2</name>
    <name evidence="1" type="ORF">CK203_073183</name>
</gene>
<dbReference type="InterPro" id="IPR016163">
    <property type="entry name" value="Ald_DH_C"/>
</dbReference>
<protein>
    <submittedName>
        <fullName evidence="1">Delta-1-pyrroline-5-carboxylate synthase</fullName>
    </submittedName>
</protein>
<dbReference type="PANTHER" id="PTHR11063">
    <property type="entry name" value="GLUTAMATE SEMIALDEHYDE DEHYDROGENASE"/>
    <property type="match status" value="1"/>
</dbReference>
<dbReference type="EMBL" id="QGNW01001229">
    <property type="protein sequence ID" value="RVW49321.1"/>
    <property type="molecule type" value="Genomic_DNA"/>
</dbReference>
<organism evidence="1 2">
    <name type="scientific">Vitis vinifera</name>
    <name type="common">Grape</name>
    <dbReference type="NCBI Taxonomy" id="29760"/>
    <lineage>
        <taxon>Eukaryota</taxon>
        <taxon>Viridiplantae</taxon>
        <taxon>Streptophyta</taxon>
        <taxon>Embryophyta</taxon>
        <taxon>Tracheophyta</taxon>
        <taxon>Spermatophyta</taxon>
        <taxon>Magnoliopsida</taxon>
        <taxon>eudicotyledons</taxon>
        <taxon>Gunneridae</taxon>
        <taxon>Pentapetalae</taxon>
        <taxon>rosids</taxon>
        <taxon>Vitales</taxon>
        <taxon>Vitaceae</taxon>
        <taxon>Viteae</taxon>
        <taxon>Vitis</taxon>
    </lineage>
</organism>
<name>A0A438ENJ8_VITVI</name>
<evidence type="ECO:0000313" key="2">
    <source>
        <dbReference type="Proteomes" id="UP000288805"/>
    </source>
</evidence>
<proteinExistence type="predicted"/>